<evidence type="ECO:0000256" key="2">
    <source>
        <dbReference type="SAM" id="MobiDB-lite"/>
    </source>
</evidence>
<dbReference type="EMBL" id="JWZT01001930">
    <property type="protein sequence ID" value="KII70914.1"/>
    <property type="molecule type" value="Genomic_DNA"/>
</dbReference>
<comment type="caution">
    <text evidence="4">The sequence shown here is derived from an EMBL/GenBank/DDBJ whole genome shotgun (WGS) entry which is preliminary data.</text>
</comment>
<dbReference type="PANTHER" id="PTHR23086">
    <property type="entry name" value="PHOSPHATIDYLINOSITOL-4-PHOSPHATE 5-KINASE"/>
    <property type="match status" value="1"/>
</dbReference>
<gene>
    <name evidence="4" type="ORF">RF11_13171</name>
</gene>
<dbReference type="GO" id="GO:0016308">
    <property type="term" value="F:1-phosphatidylinositol-4-phosphate 5-kinase activity"/>
    <property type="evidence" value="ECO:0007669"/>
    <property type="project" value="TreeGrafter"/>
</dbReference>
<reference evidence="4 5" key="1">
    <citation type="journal article" date="2014" name="Genome Biol. Evol.">
        <title>The genome of the myxosporean Thelohanellus kitauei shows adaptations to nutrient acquisition within its fish host.</title>
        <authorList>
            <person name="Yang Y."/>
            <person name="Xiong J."/>
            <person name="Zhou Z."/>
            <person name="Huo F."/>
            <person name="Miao W."/>
            <person name="Ran C."/>
            <person name="Liu Y."/>
            <person name="Zhang J."/>
            <person name="Feng J."/>
            <person name="Wang M."/>
            <person name="Wang M."/>
            <person name="Wang L."/>
            <person name="Yao B."/>
        </authorList>
    </citation>
    <scope>NUCLEOTIDE SEQUENCE [LARGE SCALE GENOMIC DNA]</scope>
    <source>
        <strain evidence="4">Wuqing</strain>
    </source>
</reference>
<sequence length="175" mass="19698">MNPDEESPPNSLPPPDTSTETEADSYTPRSTLKRITSNSTSTVMKCTQLGITRAITGAESMEDRDILIKDFFTVVIYFFPSSGSTANKTPPHPFNDFKFKDYSPAAFKYFRKAYSIESANYMKSLCGEELKELSSSGASGSMFFKSHDDLYVLKSLDHREAKFMHQIMAGYFLVF</sequence>
<keyword evidence="1" id="KW-0547">Nucleotide-binding</keyword>
<dbReference type="OrthoDB" id="70770at2759"/>
<name>A0A0C2IZF9_THEKT</name>
<keyword evidence="1 4" id="KW-0418">Kinase</keyword>
<keyword evidence="1" id="KW-0067">ATP-binding</keyword>
<evidence type="ECO:0000313" key="4">
    <source>
        <dbReference type="EMBL" id="KII70914.1"/>
    </source>
</evidence>
<dbReference type="GO" id="GO:0005524">
    <property type="term" value="F:ATP binding"/>
    <property type="evidence" value="ECO:0007669"/>
    <property type="project" value="UniProtKB-UniRule"/>
</dbReference>
<dbReference type="SUPFAM" id="SSF56104">
    <property type="entry name" value="SAICAR synthase-like"/>
    <property type="match status" value="1"/>
</dbReference>
<dbReference type="InterPro" id="IPR002498">
    <property type="entry name" value="PInositol-4-P-4/5-kinase_core"/>
</dbReference>
<organism evidence="4 5">
    <name type="scientific">Thelohanellus kitauei</name>
    <name type="common">Myxosporean</name>
    <dbReference type="NCBI Taxonomy" id="669202"/>
    <lineage>
        <taxon>Eukaryota</taxon>
        <taxon>Metazoa</taxon>
        <taxon>Cnidaria</taxon>
        <taxon>Myxozoa</taxon>
        <taxon>Myxosporea</taxon>
        <taxon>Bivalvulida</taxon>
        <taxon>Platysporina</taxon>
        <taxon>Myxobolidae</taxon>
        <taxon>Thelohanellus</taxon>
    </lineage>
</organism>
<dbReference type="GO" id="GO:0046854">
    <property type="term" value="P:phosphatidylinositol phosphate biosynthetic process"/>
    <property type="evidence" value="ECO:0007669"/>
    <property type="project" value="TreeGrafter"/>
</dbReference>
<dbReference type="PROSITE" id="PS51455">
    <property type="entry name" value="PIPK"/>
    <property type="match status" value="1"/>
</dbReference>
<accession>A0A0C2IZF9</accession>
<dbReference type="PANTHER" id="PTHR23086:SF101">
    <property type="entry name" value="LP03320P-RELATED"/>
    <property type="match status" value="1"/>
</dbReference>
<dbReference type="InterPro" id="IPR023610">
    <property type="entry name" value="PInositol-4/5-P-5/4-kinase"/>
</dbReference>
<proteinExistence type="predicted"/>
<feature type="domain" description="PIPK" evidence="3">
    <location>
        <begin position="39"/>
        <end position="175"/>
    </location>
</feature>
<dbReference type="AlphaFoldDB" id="A0A0C2IZF9"/>
<keyword evidence="1" id="KW-0808">Transferase</keyword>
<dbReference type="Proteomes" id="UP000031668">
    <property type="component" value="Unassembled WGS sequence"/>
</dbReference>
<dbReference type="Pfam" id="PF01504">
    <property type="entry name" value="PIP5K"/>
    <property type="match status" value="1"/>
</dbReference>
<keyword evidence="5" id="KW-1185">Reference proteome</keyword>
<evidence type="ECO:0000256" key="1">
    <source>
        <dbReference type="PROSITE-ProRule" id="PRU00781"/>
    </source>
</evidence>
<protein>
    <submittedName>
        <fullName evidence="4">Phosphatidylinositol 4-phosphate 5-kinase type-1 alpha</fullName>
    </submittedName>
</protein>
<feature type="region of interest" description="Disordered" evidence="2">
    <location>
        <begin position="1"/>
        <end position="28"/>
    </location>
</feature>
<dbReference type="Gene3D" id="3.30.800.10">
    <property type="entry name" value="Phosphatidylinositol Phosphate Kinase II Beta"/>
    <property type="match status" value="1"/>
</dbReference>
<evidence type="ECO:0000313" key="5">
    <source>
        <dbReference type="Proteomes" id="UP000031668"/>
    </source>
</evidence>
<dbReference type="GO" id="GO:0005886">
    <property type="term" value="C:plasma membrane"/>
    <property type="evidence" value="ECO:0007669"/>
    <property type="project" value="TreeGrafter"/>
</dbReference>
<dbReference type="InterPro" id="IPR027484">
    <property type="entry name" value="PInositol-4-P-5-kinase_N"/>
</dbReference>
<evidence type="ECO:0000259" key="3">
    <source>
        <dbReference type="PROSITE" id="PS51455"/>
    </source>
</evidence>